<protein>
    <submittedName>
        <fullName evidence="2">Uncharacterized protein</fullName>
    </submittedName>
</protein>
<accession>A0A2Z6S4J5</accession>
<evidence type="ECO:0000313" key="4">
    <source>
        <dbReference type="Proteomes" id="UP000247702"/>
    </source>
</evidence>
<gene>
    <name evidence="3" type="ORF">RCL2_001552100</name>
    <name evidence="2" type="ORF">RclHR1_05210002</name>
</gene>
<keyword evidence="4" id="KW-1185">Reference proteome</keyword>
<dbReference type="Proteomes" id="UP000615446">
    <property type="component" value="Unassembled WGS sequence"/>
</dbReference>
<evidence type="ECO:0000256" key="1">
    <source>
        <dbReference type="SAM" id="MobiDB-lite"/>
    </source>
</evidence>
<reference evidence="2 4" key="1">
    <citation type="submission" date="2017-11" db="EMBL/GenBank/DDBJ databases">
        <title>The genome of Rhizophagus clarus HR1 reveals common genetic basis of auxotrophy among arbuscular mycorrhizal fungi.</title>
        <authorList>
            <person name="Kobayashi Y."/>
        </authorList>
    </citation>
    <scope>NUCLEOTIDE SEQUENCE [LARGE SCALE GENOMIC DNA]</scope>
    <source>
        <strain evidence="2 4">HR1</strain>
    </source>
</reference>
<feature type="compositionally biased region" description="Polar residues" evidence="1">
    <location>
        <begin position="81"/>
        <end position="107"/>
    </location>
</feature>
<dbReference type="OrthoDB" id="2358894at2759"/>
<organism evidence="2 4">
    <name type="scientific">Rhizophagus clarus</name>
    <dbReference type="NCBI Taxonomy" id="94130"/>
    <lineage>
        <taxon>Eukaryota</taxon>
        <taxon>Fungi</taxon>
        <taxon>Fungi incertae sedis</taxon>
        <taxon>Mucoromycota</taxon>
        <taxon>Glomeromycotina</taxon>
        <taxon>Glomeromycetes</taxon>
        <taxon>Glomerales</taxon>
        <taxon>Glomeraceae</taxon>
        <taxon>Rhizophagus</taxon>
    </lineage>
</organism>
<dbReference type="EMBL" id="BLAL01000180">
    <property type="protein sequence ID" value="GES88578.1"/>
    <property type="molecule type" value="Genomic_DNA"/>
</dbReference>
<dbReference type="Proteomes" id="UP000247702">
    <property type="component" value="Unassembled WGS sequence"/>
</dbReference>
<dbReference type="AlphaFoldDB" id="A0A2Z6S4J5"/>
<evidence type="ECO:0000313" key="3">
    <source>
        <dbReference type="EMBL" id="GES88578.1"/>
    </source>
</evidence>
<sequence length="107" mass="12825">MDTATSPEKILNINNQDLEWSDPTELSCYRCEYTGHYLREYQYKSNKRPLNRRAYLRQVKEFKEAKFNNRNKYQNKRTAAIKNQNKLTPTSYAEAAENNTNHDYNNH</sequence>
<feature type="region of interest" description="Disordered" evidence="1">
    <location>
        <begin position="77"/>
        <end position="107"/>
    </location>
</feature>
<comment type="caution">
    <text evidence="2">The sequence shown here is derived from an EMBL/GenBank/DDBJ whole genome shotgun (WGS) entry which is preliminary data.</text>
</comment>
<reference evidence="3" key="2">
    <citation type="submission" date="2019-10" db="EMBL/GenBank/DDBJ databases">
        <title>Conservation and host-specific expression of non-tandemly repeated heterogenous ribosome RNA gene in arbuscular mycorrhizal fungi.</title>
        <authorList>
            <person name="Maeda T."/>
            <person name="Kobayashi Y."/>
            <person name="Nakagawa T."/>
            <person name="Ezawa T."/>
            <person name="Yamaguchi K."/>
            <person name="Bino T."/>
            <person name="Nishimoto Y."/>
            <person name="Shigenobu S."/>
            <person name="Kawaguchi M."/>
        </authorList>
    </citation>
    <scope>NUCLEOTIDE SEQUENCE</scope>
    <source>
        <strain evidence="3">HR1</strain>
    </source>
</reference>
<dbReference type="EMBL" id="BEXD01003895">
    <property type="protein sequence ID" value="GBC03612.1"/>
    <property type="molecule type" value="Genomic_DNA"/>
</dbReference>
<name>A0A2Z6S4J5_9GLOM</name>
<evidence type="ECO:0000313" key="2">
    <source>
        <dbReference type="EMBL" id="GBC03612.1"/>
    </source>
</evidence>
<proteinExistence type="predicted"/>